<accession>A0ABW2X0R7</accession>
<proteinExistence type="predicted"/>
<protein>
    <recommendedName>
        <fullName evidence="3">CdiI immunity protein domain-containing protein</fullName>
    </recommendedName>
</protein>
<gene>
    <name evidence="1" type="ORF">ACFQ2K_34740</name>
</gene>
<dbReference type="EMBL" id="JBHTGL010000008">
    <property type="protein sequence ID" value="MFD0627080.1"/>
    <property type="molecule type" value="Genomic_DNA"/>
</dbReference>
<sequence length="125" mass="14620">MSDENELGWRILREIEQDHEWREQNPALFFAKLCDDLWRTTPDDEALEVFKIRVRNAGWWASDVVDCVERVVADRPDWAAPTLEHSADLWFGSPAEETPEPYLDWLAERAVELRSALDEVRRGPV</sequence>
<evidence type="ECO:0000313" key="1">
    <source>
        <dbReference type="EMBL" id="MFD0627080.1"/>
    </source>
</evidence>
<evidence type="ECO:0000313" key="2">
    <source>
        <dbReference type="Proteomes" id="UP001596915"/>
    </source>
</evidence>
<organism evidence="1 2">
    <name type="scientific">Streptomyces sanglieri</name>
    <dbReference type="NCBI Taxonomy" id="193460"/>
    <lineage>
        <taxon>Bacteria</taxon>
        <taxon>Bacillati</taxon>
        <taxon>Actinomycetota</taxon>
        <taxon>Actinomycetes</taxon>
        <taxon>Kitasatosporales</taxon>
        <taxon>Streptomycetaceae</taxon>
        <taxon>Streptomyces</taxon>
    </lineage>
</organism>
<comment type="caution">
    <text evidence="1">The sequence shown here is derived from an EMBL/GenBank/DDBJ whole genome shotgun (WGS) entry which is preliminary data.</text>
</comment>
<name>A0ABW2X0R7_9ACTN</name>
<evidence type="ECO:0008006" key="3">
    <source>
        <dbReference type="Google" id="ProtNLM"/>
    </source>
</evidence>
<dbReference type="Proteomes" id="UP001596915">
    <property type="component" value="Unassembled WGS sequence"/>
</dbReference>
<keyword evidence="2" id="KW-1185">Reference proteome</keyword>
<reference evidence="2" key="1">
    <citation type="journal article" date="2019" name="Int. J. Syst. Evol. Microbiol.">
        <title>The Global Catalogue of Microorganisms (GCM) 10K type strain sequencing project: providing services to taxonomists for standard genome sequencing and annotation.</title>
        <authorList>
            <consortium name="The Broad Institute Genomics Platform"/>
            <consortium name="The Broad Institute Genome Sequencing Center for Infectious Disease"/>
            <person name="Wu L."/>
            <person name="Ma J."/>
        </authorList>
    </citation>
    <scope>NUCLEOTIDE SEQUENCE [LARGE SCALE GENOMIC DNA]</scope>
    <source>
        <strain evidence="2">JCM 12607</strain>
    </source>
</reference>